<dbReference type="AlphaFoldDB" id="A0A3A3FG40"/>
<dbReference type="EMBL" id="QYUO01000003">
    <property type="protein sequence ID" value="RJF92346.1"/>
    <property type="molecule type" value="Genomic_DNA"/>
</dbReference>
<sequence>MKSSIESLCPYEFEALLNALRRDMRLQADLAKVDVEWANWHGNNARVSQRILEALNPKTINPDDVVDDAAWRTDFEISLGRTGESTHVR</sequence>
<name>A0A3A3FG40_9BURK</name>
<accession>A0A3A3FG40</accession>
<keyword evidence="2" id="KW-1185">Reference proteome</keyword>
<reference evidence="2" key="1">
    <citation type="submission" date="2018-09" db="EMBL/GenBank/DDBJ databases">
        <authorList>
            <person name="Zhu H."/>
        </authorList>
    </citation>
    <scope>NUCLEOTIDE SEQUENCE [LARGE SCALE GENOMIC DNA]</scope>
    <source>
        <strain evidence="2">K1R23-30</strain>
    </source>
</reference>
<dbReference type="Proteomes" id="UP000265955">
    <property type="component" value="Unassembled WGS sequence"/>
</dbReference>
<organism evidence="1 2">
    <name type="scientific">Noviherbaspirillum saxi</name>
    <dbReference type="NCBI Taxonomy" id="2320863"/>
    <lineage>
        <taxon>Bacteria</taxon>
        <taxon>Pseudomonadati</taxon>
        <taxon>Pseudomonadota</taxon>
        <taxon>Betaproteobacteria</taxon>
        <taxon>Burkholderiales</taxon>
        <taxon>Oxalobacteraceae</taxon>
        <taxon>Noviherbaspirillum</taxon>
    </lineage>
</organism>
<gene>
    <name evidence="1" type="ORF">D3871_27370</name>
</gene>
<protein>
    <submittedName>
        <fullName evidence="1">Uncharacterized protein</fullName>
    </submittedName>
</protein>
<proteinExistence type="predicted"/>
<comment type="caution">
    <text evidence="1">The sequence shown here is derived from an EMBL/GenBank/DDBJ whole genome shotgun (WGS) entry which is preliminary data.</text>
</comment>
<evidence type="ECO:0000313" key="2">
    <source>
        <dbReference type="Proteomes" id="UP000265955"/>
    </source>
</evidence>
<evidence type="ECO:0000313" key="1">
    <source>
        <dbReference type="EMBL" id="RJF92346.1"/>
    </source>
</evidence>
<dbReference type="OrthoDB" id="9774675at2"/>
<dbReference type="RefSeq" id="WP_119772231.1">
    <property type="nucleotide sequence ID" value="NZ_QYUO01000003.1"/>
</dbReference>